<feature type="compositionally biased region" description="Acidic residues" evidence="1">
    <location>
        <begin position="1"/>
        <end position="22"/>
    </location>
</feature>
<reference evidence="2" key="1">
    <citation type="submission" date="2021-01" db="EMBL/GenBank/DDBJ databases">
        <authorList>
            <person name="Eckstrom K.M.E."/>
        </authorList>
    </citation>
    <scope>NUCLEOTIDE SEQUENCE</scope>
    <source>
        <strain evidence="2">UVCC 0001</strain>
    </source>
</reference>
<organism evidence="2 3">
    <name type="scientific">Prototheca wickerhamii</name>
    <dbReference type="NCBI Taxonomy" id="3111"/>
    <lineage>
        <taxon>Eukaryota</taxon>
        <taxon>Viridiplantae</taxon>
        <taxon>Chlorophyta</taxon>
        <taxon>core chlorophytes</taxon>
        <taxon>Trebouxiophyceae</taxon>
        <taxon>Chlorellales</taxon>
        <taxon>Chlorellaceae</taxon>
        <taxon>Prototheca</taxon>
    </lineage>
</organism>
<dbReference type="EMBL" id="JASFZW010000011">
    <property type="protein sequence ID" value="KAK2076149.1"/>
    <property type="molecule type" value="Genomic_DNA"/>
</dbReference>
<name>A0AAD9IFG4_PROWI</name>
<feature type="compositionally biased region" description="Basic and acidic residues" evidence="1">
    <location>
        <begin position="86"/>
        <end position="96"/>
    </location>
</feature>
<evidence type="ECO:0000313" key="3">
    <source>
        <dbReference type="Proteomes" id="UP001255856"/>
    </source>
</evidence>
<keyword evidence="3" id="KW-1185">Reference proteome</keyword>
<gene>
    <name evidence="2" type="ORF">QBZ16_001081</name>
</gene>
<dbReference type="Proteomes" id="UP001255856">
    <property type="component" value="Unassembled WGS sequence"/>
</dbReference>
<evidence type="ECO:0000256" key="1">
    <source>
        <dbReference type="SAM" id="MobiDB-lite"/>
    </source>
</evidence>
<accession>A0AAD9IFG4</accession>
<proteinExistence type="predicted"/>
<feature type="region of interest" description="Disordered" evidence="1">
    <location>
        <begin position="1"/>
        <end position="133"/>
    </location>
</feature>
<feature type="compositionally biased region" description="Basic and acidic residues" evidence="1">
    <location>
        <begin position="123"/>
        <end position="133"/>
    </location>
</feature>
<comment type="caution">
    <text evidence="2">The sequence shown here is derived from an EMBL/GenBank/DDBJ whole genome shotgun (WGS) entry which is preliminary data.</text>
</comment>
<dbReference type="AlphaFoldDB" id="A0AAD9IFG4"/>
<feature type="compositionally biased region" description="Acidic residues" evidence="1">
    <location>
        <begin position="31"/>
        <end position="40"/>
    </location>
</feature>
<feature type="compositionally biased region" description="Basic residues" evidence="1">
    <location>
        <begin position="62"/>
        <end position="74"/>
    </location>
</feature>
<feature type="compositionally biased region" description="Low complexity" evidence="1">
    <location>
        <begin position="112"/>
        <end position="122"/>
    </location>
</feature>
<evidence type="ECO:0000313" key="2">
    <source>
        <dbReference type="EMBL" id="KAK2076149.1"/>
    </source>
</evidence>
<protein>
    <submittedName>
        <fullName evidence="2">Uncharacterized protein</fullName>
    </submittedName>
</protein>
<sequence length="133" mass="14058">MPAEPEIEVAGENDEDVSDEGEAATHHGAVEADEDNDSETESGASPSDVGSDHEASGSTTSSKKKKKKKKKKKAASSTESTGGQEPGKRQHAERVSKALSEIRSNSPGSMWIDLSSTLIDSDSMQKAREREGA</sequence>